<dbReference type="Proteomes" id="UP000189857">
    <property type="component" value="Unassembled WGS sequence"/>
</dbReference>
<keyword evidence="3" id="KW-1185">Reference proteome</keyword>
<keyword evidence="1" id="KW-0812">Transmembrane</keyword>
<feature type="transmembrane region" description="Helical" evidence="1">
    <location>
        <begin position="35"/>
        <end position="56"/>
    </location>
</feature>
<feature type="transmembrane region" description="Helical" evidence="1">
    <location>
        <begin position="62"/>
        <end position="83"/>
    </location>
</feature>
<reference evidence="2 3" key="1">
    <citation type="submission" date="2017-02" db="EMBL/GenBank/DDBJ databases">
        <authorList>
            <person name="Peterson S.W."/>
        </authorList>
    </citation>
    <scope>NUCLEOTIDE SEQUENCE [LARGE SCALE GENOMIC DNA]</scope>
    <source>
        <strain evidence="2 3">ATCC 17233</strain>
    </source>
</reference>
<dbReference type="AlphaFoldDB" id="A0A1T4MYV9"/>
<keyword evidence="1" id="KW-1133">Transmembrane helix</keyword>
<dbReference type="EMBL" id="FUXA01000008">
    <property type="protein sequence ID" value="SJZ71945.1"/>
    <property type="molecule type" value="Genomic_DNA"/>
</dbReference>
<protein>
    <submittedName>
        <fullName evidence="2">Uncharacterized protein</fullName>
    </submittedName>
</protein>
<sequence length="168" mass="19436">MDDEKVLIKLDDGREVELDKKLTETYSNARKLARFVKIGLIPFILLTIGLCILIVYLLGRNILVVLVYMVFLTLILVEVFMSVRIRDDAMKRGSSLKGEILRQNFSAQEILEIGKKVHLDTFKEALDKRAIVELKLKKVPQWCIEGRILPDAEMIKERRKKIAARKKQ</sequence>
<evidence type="ECO:0000313" key="3">
    <source>
        <dbReference type="Proteomes" id="UP000189857"/>
    </source>
</evidence>
<name>A0A1T4MYV9_9FIRM</name>
<accession>A0A1T4MYV9</accession>
<evidence type="ECO:0000256" key="1">
    <source>
        <dbReference type="SAM" id="Phobius"/>
    </source>
</evidence>
<gene>
    <name evidence="2" type="ORF">SAMN02745110_01380</name>
</gene>
<organism evidence="2 3">
    <name type="scientific">Eubacterium ruminantium</name>
    <dbReference type="NCBI Taxonomy" id="42322"/>
    <lineage>
        <taxon>Bacteria</taxon>
        <taxon>Bacillati</taxon>
        <taxon>Bacillota</taxon>
        <taxon>Clostridia</taxon>
        <taxon>Eubacteriales</taxon>
        <taxon>Eubacteriaceae</taxon>
        <taxon>Eubacterium</taxon>
    </lineage>
</organism>
<evidence type="ECO:0000313" key="2">
    <source>
        <dbReference type="EMBL" id="SJZ71945.1"/>
    </source>
</evidence>
<dbReference type="RefSeq" id="WP_078787221.1">
    <property type="nucleotide sequence ID" value="NZ_CAJOJK010000002.1"/>
</dbReference>
<keyword evidence="1" id="KW-0472">Membrane</keyword>
<proteinExistence type="predicted"/>